<name>A0ABP0L3P7_9DINO</name>
<keyword evidence="3" id="KW-1185">Reference proteome</keyword>
<accession>A0ABP0L3P7</accession>
<evidence type="ECO:0000313" key="2">
    <source>
        <dbReference type="EMBL" id="CAK9033407.1"/>
    </source>
</evidence>
<feature type="compositionally biased region" description="Basic and acidic residues" evidence="1">
    <location>
        <begin position="257"/>
        <end position="279"/>
    </location>
</feature>
<feature type="region of interest" description="Disordered" evidence="1">
    <location>
        <begin position="250"/>
        <end position="287"/>
    </location>
</feature>
<dbReference type="EMBL" id="CAXAMM010014313">
    <property type="protein sequence ID" value="CAK9033407.1"/>
    <property type="molecule type" value="Genomic_DNA"/>
</dbReference>
<sequence length="382" mass="42919">MKRTPGAMRELLSLTSLPDVGDEREKQLVEQAGETLLPGESVSHWCVVDLGSASSDTKPIPLPDWFKIPVDRTISIWKKERDEWELRRAKRFASTGSYTLTKSAEEKYQAWLHHASTRRIVLNKERQSQVLNLHNKSSKFIRSKCIVLHLEMSEDPAALKMRAGNGKVFRLALMQGLQPSKDIPKEIDFQPGAQEVQDAIQDHGEDANPDDEGDEDHDEKHPAEKDFEINDSEDIIPQDLDGWHWAFSDSESEAENQDVHDKTAKKSTADTEHAEETQKGKASGIQRHRVAEEREEYIECLAAGLLIKPAGSTLGVHPGSCTWRASYPGSKHYGRSWGTNRTPKKALLEVLKLILQDHVNANKGDKLAKGQLARVTKAWTEA</sequence>
<gene>
    <name evidence="2" type="ORF">SCF082_LOCUS20470</name>
</gene>
<feature type="region of interest" description="Disordered" evidence="1">
    <location>
        <begin position="203"/>
        <end position="231"/>
    </location>
</feature>
<organism evidence="2 3">
    <name type="scientific">Durusdinium trenchii</name>
    <dbReference type="NCBI Taxonomy" id="1381693"/>
    <lineage>
        <taxon>Eukaryota</taxon>
        <taxon>Sar</taxon>
        <taxon>Alveolata</taxon>
        <taxon>Dinophyceae</taxon>
        <taxon>Suessiales</taxon>
        <taxon>Symbiodiniaceae</taxon>
        <taxon>Durusdinium</taxon>
    </lineage>
</organism>
<comment type="caution">
    <text evidence="2">The sequence shown here is derived from an EMBL/GenBank/DDBJ whole genome shotgun (WGS) entry which is preliminary data.</text>
</comment>
<evidence type="ECO:0000313" key="3">
    <source>
        <dbReference type="Proteomes" id="UP001642464"/>
    </source>
</evidence>
<dbReference type="Proteomes" id="UP001642464">
    <property type="component" value="Unassembled WGS sequence"/>
</dbReference>
<feature type="compositionally biased region" description="Basic and acidic residues" evidence="1">
    <location>
        <begin position="218"/>
        <end position="228"/>
    </location>
</feature>
<reference evidence="2 3" key="1">
    <citation type="submission" date="2024-02" db="EMBL/GenBank/DDBJ databases">
        <authorList>
            <person name="Chen Y."/>
            <person name="Shah S."/>
            <person name="Dougan E. K."/>
            <person name="Thang M."/>
            <person name="Chan C."/>
        </authorList>
    </citation>
    <scope>NUCLEOTIDE SEQUENCE [LARGE SCALE GENOMIC DNA]</scope>
</reference>
<protein>
    <submittedName>
        <fullName evidence="2">Uncharacterized protein</fullName>
    </submittedName>
</protein>
<proteinExistence type="predicted"/>
<evidence type="ECO:0000256" key="1">
    <source>
        <dbReference type="SAM" id="MobiDB-lite"/>
    </source>
</evidence>
<feature type="compositionally biased region" description="Acidic residues" evidence="1">
    <location>
        <begin position="207"/>
        <end position="217"/>
    </location>
</feature>